<dbReference type="Proteomes" id="UP000018143">
    <property type="component" value="Unassembled WGS sequence"/>
</dbReference>
<reference evidence="2 3" key="1">
    <citation type="journal article" date="2013" name="Genome Announc.">
        <title>Draft Genome Sequence of Helicobacter fennelliae Strain MRY12-0050, Isolated from a Bacteremia Patient.</title>
        <authorList>
            <person name="Rimbara E."/>
            <person name="Matsui M."/>
            <person name="Mori S."/>
            <person name="Suzuki S."/>
            <person name="Suzuki M."/>
            <person name="Kim H."/>
            <person name="Sekizuka T."/>
            <person name="Kuroda M."/>
            <person name="Shibayama K."/>
        </authorList>
    </citation>
    <scope>NUCLEOTIDE SEQUENCE [LARGE SCALE GENOMIC DNA]</scope>
    <source>
        <strain evidence="2 3">MRY12-0050</strain>
    </source>
</reference>
<accession>T1DW56</accession>
<dbReference type="AlphaFoldDB" id="T1DW56"/>
<dbReference type="EMBL" id="BASD01000018">
    <property type="protein sequence ID" value="GAD19318.1"/>
    <property type="molecule type" value="Genomic_DNA"/>
</dbReference>
<comment type="caution">
    <text evidence="2">The sequence shown here is derived from an EMBL/GenBank/DDBJ whole genome shotgun (WGS) entry which is preliminary data.</text>
</comment>
<name>T1DW56_9HELI</name>
<keyword evidence="3" id="KW-1185">Reference proteome</keyword>
<gene>
    <name evidence="2" type="ORF">HFN_0449</name>
</gene>
<feature type="transmembrane region" description="Helical" evidence="1">
    <location>
        <begin position="20"/>
        <end position="39"/>
    </location>
</feature>
<evidence type="ECO:0000313" key="3">
    <source>
        <dbReference type="Proteomes" id="UP000018143"/>
    </source>
</evidence>
<sequence length="54" mass="6299">MLANFACVCSLATHTQVRPIHFHSLSFIFIHLANLRFYLNSRISYISFLDSIRI</sequence>
<keyword evidence="1" id="KW-0472">Membrane</keyword>
<organism evidence="2 3">
    <name type="scientific">Helicobacter fennelliae MRY12-0050</name>
    <dbReference type="NCBI Taxonomy" id="1325130"/>
    <lineage>
        <taxon>Bacteria</taxon>
        <taxon>Pseudomonadati</taxon>
        <taxon>Campylobacterota</taxon>
        <taxon>Epsilonproteobacteria</taxon>
        <taxon>Campylobacterales</taxon>
        <taxon>Helicobacteraceae</taxon>
        <taxon>Helicobacter</taxon>
    </lineage>
</organism>
<evidence type="ECO:0000256" key="1">
    <source>
        <dbReference type="SAM" id="Phobius"/>
    </source>
</evidence>
<proteinExistence type="predicted"/>
<evidence type="ECO:0000313" key="2">
    <source>
        <dbReference type="EMBL" id="GAD19318.1"/>
    </source>
</evidence>
<keyword evidence="1" id="KW-0812">Transmembrane</keyword>
<protein>
    <submittedName>
        <fullName evidence="2">Uncharacterized protein</fullName>
    </submittedName>
</protein>
<keyword evidence="1" id="KW-1133">Transmembrane helix</keyword>